<sequence length="244" mass="27019">MKSGKEPLCLVDFQMQGVVHGITAATEEGAGEKPPPHTDSTEIGVPQFASGGFAQNLKKKSPAYGRQSPINSSRPINRGKCSTQRRWRVRSVSTDLQRHWFHRPHIPSGSSRLTLIGNVASGVTTMSVGLHVRRCFDGVLLFFGVRREIRCRTKKNEEPVMGIPYNQSNHPPPPIYAPSQQQYYVRNNPYQSDQIPPSAVFGDPKGVPLQQTIYRDTLAPVNCAFCGGFDLTTGDRELQKVTTT</sequence>
<evidence type="ECO:0000313" key="3">
    <source>
        <dbReference type="Proteomes" id="UP000326396"/>
    </source>
</evidence>
<dbReference type="EMBL" id="SZYD01000017">
    <property type="protein sequence ID" value="KAD3066458.1"/>
    <property type="molecule type" value="Genomic_DNA"/>
</dbReference>
<evidence type="ECO:0000256" key="1">
    <source>
        <dbReference type="SAM" id="MobiDB-lite"/>
    </source>
</evidence>
<accession>A0A5N6LY05</accession>
<feature type="region of interest" description="Disordered" evidence="1">
    <location>
        <begin position="24"/>
        <end position="45"/>
    </location>
</feature>
<comment type="caution">
    <text evidence="2">The sequence shown here is derived from an EMBL/GenBank/DDBJ whole genome shotgun (WGS) entry which is preliminary data.</text>
</comment>
<evidence type="ECO:0000313" key="2">
    <source>
        <dbReference type="EMBL" id="KAD3066458.1"/>
    </source>
</evidence>
<organism evidence="2 3">
    <name type="scientific">Mikania micrantha</name>
    <name type="common">bitter vine</name>
    <dbReference type="NCBI Taxonomy" id="192012"/>
    <lineage>
        <taxon>Eukaryota</taxon>
        <taxon>Viridiplantae</taxon>
        <taxon>Streptophyta</taxon>
        <taxon>Embryophyta</taxon>
        <taxon>Tracheophyta</taxon>
        <taxon>Spermatophyta</taxon>
        <taxon>Magnoliopsida</taxon>
        <taxon>eudicotyledons</taxon>
        <taxon>Gunneridae</taxon>
        <taxon>Pentapetalae</taxon>
        <taxon>asterids</taxon>
        <taxon>campanulids</taxon>
        <taxon>Asterales</taxon>
        <taxon>Asteraceae</taxon>
        <taxon>Asteroideae</taxon>
        <taxon>Heliantheae alliance</taxon>
        <taxon>Eupatorieae</taxon>
        <taxon>Mikania</taxon>
    </lineage>
</organism>
<name>A0A5N6LY05_9ASTR</name>
<feature type="compositionally biased region" description="Basic and acidic residues" evidence="1">
    <location>
        <begin position="30"/>
        <end position="40"/>
    </location>
</feature>
<feature type="compositionally biased region" description="Polar residues" evidence="1">
    <location>
        <begin position="68"/>
        <end position="82"/>
    </location>
</feature>
<dbReference type="Proteomes" id="UP000326396">
    <property type="component" value="Linkage Group LG7"/>
</dbReference>
<gene>
    <name evidence="2" type="ORF">E3N88_34338</name>
</gene>
<proteinExistence type="predicted"/>
<keyword evidence="3" id="KW-1185">Reference proteome</keyword>
<dbReference type="OrthoDB" id="1882956at2759"/>
<feature type="region of interest" description="Disordered" evidence="1">
    <location>
        <begin position="59"/>
        <end position="84"/>
    </location>
</feature>
<reference evidence="2 3" key="1">
    <citation type="submission" date="2019-05" db="EMBL/GenBank/DDBJ databases">
        <title>Mikania micrantha, genome provides insights into the molecular mechanism of rapid growth.</title>
        <authorList>
            <person name="Liu B."/>
        </authorList>
    </citation>
    <scope>NUCLEOTIDE SEQUENCE [LARGE SCALE GENOMIC DNA]</scope>
    <source>
        <strain evidence="2">NLD-2019</strain>
        <tissue evidence="2">Leaf</tissue>
    </source>
</reference>
<protein>
    <submittedName>
        <fullName evidence="2">Uncharacterized protein</fullName>
    </submittedName>
</protein>
<dbReference type="AlphaFoldDB" id="A0A5N6LY05"/>